<evidence type="ECO:0000313" key="1">
    <source>
        <dbReference type="EMBL" id="QHS99232.1"/>
    </source>
</evidence>
<organism evidence="1">
    <name type="scientific">viral metagenome</name>
    <dbReference type="NCBI Taxonomy" id="1070528"/>
    <lineage>
        <taxon>unclassified sequences</taxon>
        <taxon>metagenomes</taxon>
        <taxon>organismal metagenomes</taxon>
    </lineage>
</organism>
<protein>
    <submittedName>
        <fullName evidence="1">Uncharacterized protein</fullName>
    </submittedName>
</protein>
<accession>A0A6C0C4H5</accession>
<dbReference type="EMBL" id="MN739336">
    <property type="protein sequence ID" value="QHS99232.1"/>
    <property type="molecule type" value="Genomic_DNA"/>
</dbReference>
<sequence length="836" mass="98257">MSSLTSENKCINKFIQRKKEKFKEIQSEFEKNKGDKSKMKIFKKKYPNLRRLCKKSQNYINKKTSKLKFNPLLKEWFEILINEFSKEDQKSIYKYVVEKIKGLYKHAQAMKTGICNQRILSTIKNELNTITICITKNTIEANDQWFCRLLDEIKKYSSKSAELVMIISSKPVKKGVTHCRTINDAWSKLSVENEFKVVFCCSNATRIDDIIDLTSRYKNLVHTLRKDIRIIHDEAHNSKEGIPPNRDVIENILLEENVLSYCPVTASAFVKEKGIADADNPVWNLENIKKNGINYTEFDTIKSESDNYSSCGDAKKYICEELKKIPGWKSKTITRVSKKIYKEVHSDDISKLSKWGVKKLEREIKKYFDPNFYKSGNFEWVVDSQRWLSIYEKIIDGEEVDEKKLKTVHEDLYVNRKRELEFCNFMKQDKEKEAMENGINYLNMNELTKTKFYKPGEFGLYIMNTPNRKIITRYLAEEAIKMSYKRKLKSTLNRKNSNMSYKRRISISRKVFVKVPLHPIILAIYGNEGKKYHLLYDDKEEPVDKIMDDGEFNEKLSKLIKYLKNNRVNTNRPFIIIGNYNPCGESISFAHTGYGTVRAVFACTSQGICEDYQVACRANAVNNHFVKKHGSDWTFQEKYLVGNQKFLKNAMEGERQNDNHVEDLRACGDDHSEQEIQINMDYLKKCEEINNGSMAIPIMIRIGSECSKYPELLAIMDNDKKTTQEERCMFLSILKEMDEDPEEPCNVCDKSNKFDWTNQSLVGFRCYKKKYIAENYRFKSYQNHHEMNSTYINNKRKIKSNQCEILTCKDYYILEGENGEKSYTNFKDVWWIGYKY</sequence>
<name>A0A6C0C4H5_9ZZZZ</name>
<proteinExistence type="predicted"/>
<reference evidence="1" key="1">
    <citation type="journal article" date="2020" name="Nature">
        <title>Giant virus diversity and host interactions through global metagenomics.</title>
        <authorList>
            <person name="Schulz F."/>
            <person name="Roux S."/>
            <person name="Paez-Espino D."/>
            <person name="Jungbluth S."/>
            <person name="Walsh D.A."/>
            <person name="Denef V.J."/>
            <person name="McMahon K.D."/>
            <person name="Konstantinidis K.T."/>
            <person name="Eloe-Fadrosh E.A."/>
            <person name="Kyrpides N.C."/>
            <person name="Woyke T."/>
        </authorList>
    </citation>
    <scope>NUCLEOTIDE SEQUENCE</scope>
    <source>
        <strain evidence="1">GVMAG-M-3300020185-33</strain>
    </source>
</reference>
<dbReference type="AlphaFoldDB" id="A0A6C0C4H5"/>